<evidence type="ECO:0000256" key="4">
    <source>
        <dbReference type="ARBA" id="ARBA00022679"/>
    </source>
</evidence>
<evidence type="ECO:0000256" key="1">
    <source>
        <dbReference type="ARBA" id="ARBA00022490"/>
    </source>
</evidence>
<comment type="function">
    <text evidence="7">Specifically dimethylates two adjacent adenosines (A1518 and A1519) in the loop of a conserved hairpin near the 3'-end of 16S rRNA in the 30S particle. May play a critical role in biogenesis of 30S subunits.</text>
</comment>
<evidence type="ECO:0000313" key="11">
    <source>
        <dbReference type="Proteomes" id="UP000001095"/>
    </source>
</evidence>
<feature type="binding site" evidence="7 8">
    <location>
        <position position="55"/>
    </location>
    <ligand>
        <name>S-adenosyl-L-methionine</name>
        <dbReference type="ChEBI" id="CHEBI:59789"/>
    </ligand>
</feature>
<protein>
    <recommendedName>
        <fullName evidence="7">Ribosomal RNA small subunit methyltransferase A</fullName>
        <ecNumber evidence="7">2.1.1.182</ecNumber>
    </recommendedName>
    <alternativeName>
        <fullName evidence="7">16S rRNA (adenine(1518)-N(6)/adenine(1519)-N(6))-dimethyltransferase</fullName>
    </alternativeName>
    <alternativeName>
        <fullName evidence="7">16S rRNA dimethyladenosine transferase</fullName>
    </alternativeName>
    <alternativeName>
        <fullName evidence="7">16S rRNA dimethylase</fullName>
    </alternativeName>
    <alternativeName>
        <fullName evidence="7">S-adenosylmethionine-6-N', N'-adenosyl(rRNA) dimethyltransferase</fullName>
    </alternativeName>
</protein>
<dbReference type="InterPro" id="IPR020598">
    <property type="entry name" value="rRNA_Ade_methylase_Trfase_N"/>
</dbReference>
<dbReference type="PATRIC" id="fig|883079.3.peg.646"/>
<keyword evidence="11" id="KW-1185">Reference proteome</keyword>
<feature type="binding site" evidence="7 8">
    <location>
        <position position="77"/>
    </location>
    <ligand>
        <name>S-adenosyl-L-methionine</name>
        <dbReference type="ChEBI" id="CHEBI:59789"/>
    </ligand>
</feature>
<dbReference type="HOGENOM" id="CLU_041220_0_1_5"/>
<proteinExistence type="inferred from homology"/>
<feature type="domain" description="Ribosomal RNA adenine methylase transferase N-terminal" evidence="9">
    <location>
        <begin position="35"/>
        <end position="211"/>
    </location>
</feature>
<evidence type="ECO:0000256" key="2">
    <source>
        <dbReference type="ARBA" id="ARBA00022552"/>
    </source>
</evidence>
<comment type="caution">
    <text evidence="10">The sequence shown here is derived from an EMBL/GenBank/DDBJ whole genome shotgun (WGS) entry which is preliminary data.</text>
</comment>
<dbReference type="InterPro" id="IPR023165">
    <property type="entry name" value="rRNA_Ade_diMease-like_C"/>
</dbReference>
<dbReference type="OrthoDB" id="9814755at2"/>
<keyword evidence="5 7" id="KW-0949">S-adenosyl-L-methionine</keyword>
<dbReference type="NCBIfam" id="TIGR00755">
    <property type="entry name" value="ksgA"/>
    <property type="match status" value="1"/>
</dbReference>
<name>K8PPA1_9BRAD</name>
<dbReference type="SUPFAM" id="SSF53335">
    <property type="entry name" value="S-adenosyl-L-methionine-dependent methyltransferases"/>
    <property type="match status" value="1"/>
</dbReference>
<evidence type="ECO:0000313" key="10">
    <source>
        <dbReference type="EMBL" id="EKS40178.1"/>
    </source>
</evidence>
<dbReference type="InterPro" id="IPR001737">
    <property type="entry name" value="KsgA/Erm"/>
</dbReference>
<dbReference type="InterPro" id="IPR011530">
    <property type="entry name" value="rRNA_adenine_dimethylase"/>
</dbReference>
<keyword evidence="4 7" id="KW-0808">Transferase</keyword>
<comment type="catalytic activity">
    <reaction evidence="7">
        <text>adenosine(1518)/adenosine(1519) in 16S rRNA + 4 S-adenosyl-L-methionine = N(6)-dimethyladenosine(1518)/N(6)-dimethyladenosine(1519) in 16S rRNA + 4 S-adenosyl-L-homocysteine + 4 H(+)</text>
        <dbReference type="Rhea" id="RHEA:19609"/>
        <dbReference type="Rhea" id="RHEA-COMP:10232"/>
        <dbReference type="Rhea" id="RHEA-COMP:10233"/>
        <dbReference type="ChEBI" id="CHEBI:15378"/>
        <dbReference type="ChEBI" id="CHEBI:57856"/>
        <dbReference type="ChEBI" id="CHEBI:59789"/>
        <dbReference type="ChEBI" id="CHEBI:74411"/>
        <dbReference type="ChEBI" id="CHEBI:74493"/>
        <dbReference type="EC" id="2.1.1.182"/>
    </reaction>
</comment>
<dbReference type="GO" id="GO:0052908">
    <property type="term" value="F:16S rRNA (adenine(1518)-N(6)/adenine(1519)-N(6))-dimethyltransferase activity"/>
    <property type="evidence" value="ECO:0007669"/>
    <property type="project" value="UniProtKB-EC"/>
</dbReference>
<dbReference type="InterPro" id="IPR029063">
    <property type="entry name" value="SAM-dependent_MTases_sf"/>
</dbReference>
<dbReference type="EC" id="2.1.1.182" evidence="7"/>
<dbReference type="HAMAP" id="MF_00607">
    <property type="entry name" value="16SrRNA_methyltr_A"/>
    <property type="match status" value="1"/>
</dbReference>
<keyword evidence="2 7" id="KW-0698">rRNA processing</keyword>
<accession>K8PPA1</accession>
<reference evidence="10 11" key="1">
    <citation type="submission" date="2012-04" db="EMBL/GenBank/DDBJ databases">
        <title>The Genome Sequence of Afipia clevelandensis ATCC 49720.</title>
        <authorList>
            <consortium name="The Broad Institute Genome Sequencing Platform"/>
            <person name="Earl A."/>
            <person name="Ward D."/>
            <person name="Feldgarden M."/>
            <person name="Gevers D."/>
            <person name="Huys G."/>
            <person name="Walker B."/>
            <person name="Young S.K."/>
            <person name="Zeng Q."/>
            <person name="Gargeya S."/>
            <person name="Fitzgerald M."/>
            <person name="Haas B."/>
            <person name="Abouelleil A."/>
            <person name="Alvarado L."/>
            <person name="Arachchi H.M."/>
            <person name="Berlin A."/>
            <person name="Chapman S.B."/>
            <person name="Goldberg J."/>
            <person name="Griggs A."/>
            <person name="Gujja S."/>
            <person name="Hansen M."/>
            <person name="Howarth C."/>
            <person name="Imamovic A."/>
            <person name="Larimer J."/>
            <person name="McCowen C."/>
            <person name="Montmayeur A."/>
            <person name="Murphy C."/>
            <person name="Neiman D."/>
            <person name="Pearson M."/>
            <person name="Priest M."/>
            <person name="Roberts A."/>
            <person name="Saif S."/>
            <person name="Shea T."/>
            <person name="Sisk P."/>
            <person name="Sykes S."/>
            <person name="Wortman J."/>
            <person name="Nusbaum C."/>
            <person name="Birren B."/>
        </authorList>
    </citation>
    <scope>NUCLEOTIDE SEQUENCE [LARGE SCALE GENOMIC DNA]</scope>
    <source>
        <strain evidence="10 11">ATCC 49720</strain>
    </source>
</reference>
<evidence type="ECO:0000256" key="7">
    <source>
        <dbReference type="HAMAP-Rule" id="MF_00607"/>
    </source>
</evidence>
<feature type="binding site" evidence="7 8">
    <location>
        <position position="28"/>
    </location>
    <ligand>
        <name>S-adenosyl-L-methionine</name>
        <dbReference type="ChEBI" id="CHEBI:59789"/>
    </ligand>
</feature>
<dbReference type="RefSeq" id="WP_002711495.1">
    <property type="nucleotide sequence ID" value="NZ_KB375281.1"/>
</dbReference>
<dbReference type="PANTHER" id="PTHR11727">
    <property type="entry name" value="DIMETHYLADENOSINE TRANSFERASE"/>
    <property type="match status" value="1"/>
</dbReference>
<evidence type="ECO:0000256" key="5">
    <source>
        <dbReference type="ARBA" id="ARBA00022691"/>
    </source>
</evidence>
<dbReference type="PROSITE" id="PS51689">
    <property type="entry name" value="SAM_RNA_A_N6_MT"/>
    <property type="match status" value="1"/>
</dbReference>
<keyword evidence="1 7" id="KW-0963">Cytoplasm</keyword>
<dbReference type="EMBL" id="AGWY01000003">
    <property type="protein sequence ID" value="EKS40178.1"/>
    <property type="molecule type" value="Genomic_DNA"/>
</dbReference>
<dbReference type="Proteomes" id="UP000001095">
    <property type="component" value="Unassembled WGS sequence"/>
</dbReference>
<dbReference type="Gene3D" id="3.40.50.150">
    <property type="entry name" value="Vaccinia Virus protein VP39"/>
    <property type="match status" value="1"/>
</dbReference>
<dbReference type="AlphaFoldDB" id="K8PPA1"/>
<feature type="binding site" evidence="7 8">
    <location>
        <position position="30"/>
    </location>
    <ligand>
        <name>S-adenosyl-L-methionine</name>
        <dbReference type="ChEBI" id="CHEBI:59789"/>
    </ligand>
</feature>
<sequence>MSTIDDLPPLSDVIRRFELSARKSLGQNFLLDLNLTSRIARSAGPLEGQTVVEIGPGPGGLTRALLAQGVKRVIAVERDVRAIPALEEIAQRYPGRLTIVNDDAMTFDPRPLLGGERAKIVANLPYNIATVLLIDWLCAEPWPPWYDMMVLMFQREVAERIVAGEEDDAYGRLGVLANWRAETKILFDISPSAFVPPPKVTSSVVRLIPRAAPEPCDRRALERVASAAFGQRRKMLRQSLKSLGVDPALLAAAAGVDPTRRAETIPVSGFVAMARELADITAAKAKTP</sequence>
<dbReference type="GO" id="GO:0003723">
    <property type="term" value="F:RNA binding"/>
    <property type="evidence" value="ECO:0007669"/>
    <property type="project" value="UniProtKB-UniRule"/>
</dbReference>
<comment type="similarity">
    <text evidence="7">Belongs to the class I-like SAM-binding methyltransferase superfamily. rRNA adenine N(6)-methyltransferase family. RsmA subfamily.</text>
</comment>
<feature type="binding site" evidence="7 8">
    <location>
        <position position="123"/>
    </location>
    <ligand>
        <name>S-adenosyl-L-methionine</name>
        <dbReference type="ChEBI" id="CHEBI:59789"/>
    </ligand>
</feature>
<dbReference type="FunFam" id="1.10.8.100:FF:000001">
    <property type="entry name" value="Ribosomal RNA small subunit methyltransferase A"/>
    <property type="match status" value="1"/>
</dbReference>
<dbReference type="Gene3D" id="1.10.8.100">
    <property type="entry name" value="Ribosomal RNA adenine dimethylase-like, domain 2"/>
    <property type="match status" value="1"/>
</dbReference>
<dbReference type="CDD" id="cd02440">
    <property type="entry name" value="AdoMet_MTases"/>
    <property type="match status" value="1"/>
</dbReference>
<dbReference type="PROSITE" id="PS01131">
    <property type="entry name" value="RRNA_A_DIMETH"/>
    <property type="match status" value="1"/>
</dbReference>
<evidence type="ECO:0000256" key="8">
    <source>
        <dbReference type="PROSITE-ProRule" id="PRU01026"/>
    </source>
</evidence>
<evidence type="ECO:0000256" key="3">
    <source>
        <dbReference type="ARBA" id="ARBA00022603"/>
    </source>
</evidence>
<dbReference type="InterPro" id="IPR020596">
    <property type="entry name" value="rRNA_Ade_Mease_Trfase_CS"/>
</dbReference>
<feature type="binding site" evidence="7 8">
    <location>
        <position position="103"/>
    </location>
    <ligand>
        <name>S-adenosyl-L-methionine</name>
        <dbReference type="ChEBI" id="CHEBI:59789"/>
    </ligand>
</feature>
<evidence type="ECO:0000256" key="6">
    <source>
        <dbReference type="ARBA" id="ARBA00022884"/>
    </source>
</evidence>
<dbReference type="GO" id="GO:0005829">
    <property type="term" value="C:cytosol"/>
    <property type="evidence" value="ECO:0007669"/>
    <property type="project" value="TreeGrafter"/>
</dbReference>
<keyword evidence="3 7" id="KW-0489">Methyltransferase</keyword>
<comment type="subcellular location">
    <subcellularLocation>
        <location evidence="7">Cytoplasm</location>
    </subcellularLocation>
</comment>
<evidence type="ECO:0000259" key="9">
    <source>
        <dbReference type="SMART" id="SM00650"/>
    </source>
</evidence>
<dbReference type="PANTHER" id="PTHR11727:SF7">
    <property type="entry name" value="DIMETHYLADENOSINE TRANSFERASE-RELATED"/>
    <property type="match status" value="1"/>
</dbReference>
<gene>
    <name evidence="7" type="primary">rsmA</name>
    <name evidence="7" type="synonym">ksgA</name>
    <name evidence="10" type="ORF">HMPREF9696_00629</name>
</gene>
<keyword evidence="6 7" id="KW-0694">RNA-binding</keyword>
<dbReference type="SMART" id="SM00650">
    <property type="entry name" value="rADc"/>
    <property type="match status" value="1"/>
</dbReference>
<dbReference type="Pfam" id="PF00398">
    <property type="entry name" value="RrnaAD"/>
    <property type="match status" value="1"/>
</dbReference>
<organism evidence="10 11">
    <name type="scientific">Afipia clevelandensis ATCC 49720</name>
    <dbReference type="NCBI Taxonomy" id="883079"/>
    <lineage>
        <taxon>Bacteria</taxon>
        <taxon>Pseudomonadati</taxon>
        <taxon>Pseudomonadota</taxon>
        <taxon>Alphaproteobacteria</taxon>
        <taxon>Hyphomicrobiales</taxon>
        <taxon>Nitrobacteraceae</taxon>
        <taxon>Afipia</taxon>
    </lineage>
</organism>